<sequence length="320" mass="36349">DQVLIEEPETTTHHTEEEKGKKKEVEEVREGDKTVEKTGDLHVKTEKAEGEEKKEEVLETTSHVETTTVIEKKEEKTHAATTEFPVEAPEEEKEEEKSIKSNGEDTHQSVKKDLKAHVLSTGDESKNAEVTSARPPVPRKLSPAHEKFVLEHSATFAHEIRCIEVTSDDYFGKDLSPYSQHLKGLVFVGPILVVTAIYLVCTVLRTRLSHDTPTEFTDVLGTVFQTSMWLVAALSMFFIANHWALNWRNISNDTFRPEFPANWCCLILVSCLMMVVGTIEAVFHKRLYYDIVMKRSYRCYEMVESDVAAQHEDSFSSTNA</sequence>
<organism evidence="3 4">
    <name type="scientific">Pristionchus fissidentatus</name>
    <dbReference type="NCBI Taxonomy" id="1538716"/>
    <lineage>
        <taxon>Eukaryota</taxon>
        <taxon>Metazoa</taxon>
        <taxon>Ecdysozoa</taxon>
        <taxon>Nematoda</taxon>
        <taxon>Chromadorea</taxon>
        <taxon>Rhabditida</taxon>
        <taxon>Rhabditina</taxon>
        <taxon>Diplogasteromorpha</taxon>
        <taxon>Diplogasteroidea</taxon>
        <taxon>Neodiplogasteridae</taxon>
        <taxon>Pristionchus</taxon>
    </lineage>
</organism>
<evidence type="ECO:0000256" key="1">
    <source>
        <dbReference type="SAM" id="MobiDB-lite"/>
    </source>
</evidence>
<feature type="compositionally biased region" description="Basic and acidic residues" evidence="1">
    <location>
        <begin position="95"/>
        <end position="116"/>
    </location>
</feature>
<feature type="transmembrane region" description="Helical" evidence="2">
    <location>
        <begin position="216"/>
        <end position="240"/>
    </location>
</feature>
<accession>A0AAV5WIZ5</accession>
<keyword evidence="4" id="KW-1185">Reference proteome</keyword>
<dbReference type="Proteomes" id="UP001432322">
    <property type="component" value="Unassembled WGS sequence"/>
</dbReference>
<evidence type="ECO:0000256" key="2">
    <source>
        <dbReference type="SAM" id="Phobius"/>
    </source>
</evidence>
<protein>
    <submittedName>
        <fullName evidence="3">Uncharacterized protein</fullName>
    </submittedName>
</protein>
<evidence type="ECO:0000313" key="4">
    <source>
        <dbReference type="Proteomes" id="UP001432322"/>
    </source>
</evidence>
<keyword evidence="2" id="KW-0472">Membrane</keyword>
<feature type="transmembrane region" description="Helical" evidence="2">
    <location>
        <begin position="184"/>
        <end position="204"/>
    </location>
</feature>
<dbReference type="AlphaFoldDB" id="A0AAV5WIZ5"/>
<keyword evidence="2" id="KW-1133">Transmembrane helix</keyword>
<feature type="transmembrane region" description="Helical" evidence="2">
    <location>
        <begin position="260"/>
        <end position="283"/>
    </location>
</feature>
<evidence type="ECO:0000313" key="3">
    <source>
        <dbReference type="EMBL" id="GMT30283.1"/>
    </source>
</evidence>
<dbReference type="EMBL" id="BTSY01000005">
    <property type="protein sequence ID" value="GMT30283.1"/>
    <property type="molecule type" value="Genomic_DNA"/>
</dbReference>
<keyword evidence="2" id="KW-0812">Transmembrane</keyword>
<proteinExistence type="predicted"/>
<reference evidence="3" key="1">
    <citation type="submission" date="2023-10" db="EMBL/GenBank/DDBJ databases">
        <title>Genome assembly of Pristionchus species.</title>
        <authorList>
            <person name="Yoshida K."/>
            <person name="Sommer R.J."/>
        </authorList>
    </citation>
    <scope>NUCLEOTIDE SEQUENCE</scope>
    <source>
        <strain evidence="3">RS5133</strain>
    </source>
</reference>
<feature type="compositionally biased region" description="Low complexity" evidence="1">
    <location>
        <begin position="59"/>
        <end position="69"/>
    </location>
</feature>
<feature type="region of interest" description="Disordered" evidence="1">
    <location>
        <begin position="1"/>
        <end position="139"/>
    </location>
</feature>
<feature type="compositionally biased region" description="Basic and acidic residues" evidence="1">
    <location>
        <begin position="10"/>
        <end position="57"/>
    </location>
</feature>
<comment type="caution">
    <text evidence="3">The sequence shown here is derived from an EMBL/GenBank/DDBJ whole genome shotgun (WGS) entry which is preliminary data.</text>
</comment>
<name>A0AAV5WIZ5_9BILA</name>
<feature type="non-terminal residue" evidence="3">
    <location>
        <position position="1"/>
    </location>
</feature>
<gene>
    <name evidence="3" type="ORF">PFISCL1PPCAC_21580</name>
</gene>